<protein>
    <submittedName>
        <fullName evidence="1">Uncharacterized protein</fullName>
    </submittedName>
</protein>
<evidence type="ECO:0000313" key="1">
    <source>
        <dbReference type="EMBL" id="KHN79431.1"/>
    </source>
</evidence>
<sequence>PKTKKLTIHLFPAYYPASINFERYFRRFPLLISFLTLLEAQFMNSETPPIFGMRSRSYADSSAVWNFVSSDKRTHNILLGIDGRSREKSLNFARNVQSAFDHLFASLLLFIMSKQPPVPYIPLTAEQSPYPSAAYDFQPL</sequence>
<name>A0A0B2V7M4_TOXCA</name>
<evidence type="ECO:0000313" key="2">
    <source>
        <dbReference type="Proteomes" id="UP000031036"/>
    </source>
</evidence>
<gene>
    <name evidence="1" type="ORF">Tcan_01143</name>
</gene>
<dbReference type="EMBL" id="JPKZ01001920">
    <property type="protein sequence ID" value="KHN79431.1"/>
    <property type="molecule type" value="Genomic_DNA"/>
</dbReference>
<organism evidence="1 2">
    <name type="scientific">Toxocara canis</name>
    <name type="common">Canine roundworm</name>
    <dbReference type="NCBI Taxonomy" id="6265"/>
    <lineage>
        <taxon>Eukaryota</taxon>
        <taxon>Metazoa</taxon>
        <taxon>Ecdysozoa</taxon>
        <taxon>Nematoda</taxon>
        <taxon>Chromadorea</taxon>
        <taxon>Rhabditida</taxon>
        <taxon>Spirurina</taxon>
        <taxon>Ascaridomorpha</taxon>
        <taxon>Ascaridoidea</taxon>
        <taxon>Toxocaridae</taxon>
        <taxon>Toxocara</taxon>
    </lineage>
</organism>
<proteinExistence type="predicted"/>
<feature type="non-terminal residue" evidence="1">
    <location>
        <position position="140"/>
    </location>
</feature>
<accession>A0A0B2V7M4</accession>
<comment type="caution">
    <text evidence="1">The sequence shown here is derived from an EMBL/GenBank/DDBJ whole genome shotgun (WGS) entry which is preliminary data.</text>
</comment>
<feature type="non-terminal residue" evidence="1">
    <location>
        <position position="1"/>
    </location>
</feature>
<reference evidence="1 2" key="1">
    <citation type="submission" date="2014-11" db="EMBL/GenBank/DDBJ databases">
        <title>Genetic blueprint of the zoonotic pathogen Toxocara canis.</title>
        <authorList>
            <person name="Zhu X.-Q."/>
            <person name="Korhonen P.K."/>
            <person name="Cai H."/>
            <person name="Young N.D."/>
            <person name="Nejsum P."/>
            <person name="von Samson-Himmelstjerna G."/>
            <person name="Boag P.R."/>
            <person name="Tan P."/>
            <person name="Li Q."/>
            <person name="Min J."/>
            <person name="Yang Y."/>
            <person name="Wang X."/>
            <person name="Fang X."/>
            <person name="Hall R.S."/>
            <person name="Hofmann A."/>
            <person name="Sternberg P.W."/>
            <person name="Jex A.R."/>
            <person name="Gasser R.B."/>
        </authorList>
    </citation>
    <scope>NUCLEOTIDE SEQUENCE [LARGE SCALE GENOMIC DNA]</scope>
    <source>
        <strain evidence="1">PN_DK_2014</strain>
    </source>
</reference>
<dbReference type="AlphaFoldDB" id="A0A0B2V7M4"/>
<keyword evidence="2" id="KW-1185">Reference proteome</keyword>
<dbReference type="Proteomes" id="UP000031036">
    <property type="component" value="Unassembled WGS sequence"/>
</dbReference>